<keyword evidence="1" id="KW-0732">Signal</keyword>
<organism evidence="2 3">
    <name type="scientific">Colletotrichum lupini</name>
    <dbReference type="NCBI Taxonomy" id="145971"/>
    <lineage>
        <taxon>Eukaryota</taxon>
        <taxon>Fungi</taxon>
        <taxon>Dikarya</taxon>
        <taxon>Ascomycota</taxon>
        <taxon>Pezizomycotina</taxon>
        <taxon>Sordariomycetes</taxon>
        <taxon>Hypocreomycetidae</taxon>
        <taxon>Glomerellales</taxon>
        <taxon>Glomerellaceae</taxon>
        <taxon>Colletotrichum</taxon>
        <taxon>Colletotrichum acutatum species complex</taxon>
    </lineage>
</organism>
<evidence type="ECO:0000313" key="2">
    <source>
        <dbReference type="EMBL" id="UQC83189.1"/>
    </source>
</evidence>
<reference evidence="2" key="1">
    <citation type="journal article" date="2021" name="Mol. Plant Microbe Interact.">
        <title>Complete Genome Sequence of the Plant-Pathogenic Fungus Colletotrichum lupini.</title>
        <authorList>
            <person name="Baroncelli R."/>
            <person name="Pensec F."/>
            <person name="Da Lio D."/>
            <person name="Boufleur T."/>
            <person name="Vicente I."/>
            <person name="Sarrocco S."/>
            <person name="Picot A."/>
            <person name="Baraldi E."/>
            <person name="Sukno S."/>
            <person name="Thon M."/>
            <person name="Le Floch G."/>
        </authorList>
    </citation>
    <scope>NUCLEOTIDE SEQUENCE</scope>
    <source>
        <strain evidence="2">IMI 504893</strain>
    </source>
</reference>
<sequence length="91" mass="10402">MCCGHCPSWRGWAAVYLVCSLLPLKSSHQRGMCVHTYTRAHTYPQSVPFLLTPPTLLLHRRGNQQFNYQPRPTSTFLNQLCKGSQDRQVQG</sequence>
<dbReference type="Proteomes" id="UP000830671">
    <property type="component" value="Chromosome 4"/>
</dbReference>
<dbReference type="EMBL" id="CP019476">
    <property type="protein sequence ID" value="UQC83189.1"/>
    <property type="molecule type" value="Genomic_DNA"/>
</dbReference>
<keyword evidence="3" id="KW-1185">Reference proteome</keyword>
<name>A0A9Q8ST92_9PEZI</name>
<accession>A0A9Q8ST92</accession>
<dbReference type="KEGG" id="clup:CLUP02_08683"/>
<feature type="signal peptide" evidence="1">
    <location>
        <begin position="1"/>
        <end position="27"/>
    </location>
</feature>
<dbReference type="AlphaFoldDB" id="A0A9Q8ST92"/>
<evidence type="ECO:0008006" key="4">
    <source>
        <dbReference type="Google" id="ProtNLM"/>
    </source>
</evidence>
<evidence type="ECO:0000313" key="3">
    <source>
        <dbReference type="Proteomes" id="UP000830671"/>
    </source>
</evidence>
<dbReference type="GeneID" id="73342677"/>
<dbReference type="RefSeq" id="XP_049144810.1">
    <property type="nucleotide sequence ID" value="XM_049287667.1"/>
</dbReference>
<protein>
    <recommendedName>
        <fullName evidence="4">Secreted protein</fullName>
    </recommendedName>
</protein>
<proteinExistence type="predicted"/>
<evidence type="ECO:0000256" key="1">
    <source>
        <dbReference type="SAM" id="SignalP"/>
    </source>
</evidence>
<feature type="chain" id="PRO_5040455412" description="Secreted protein" evidence="1">
    <location>
        <begin position="28"/>
        <end position="91"/>
    </location>
</feature>
<gene>
    <name evidence="2" type="ORF">CLUP02_08683</name>
</gene>